<keyword evidence="2" id="KW-1185">Reference proteome</keyword>
<dbReference type="InterPro" id="IPR036388">
    <property type="entry name" value="WH-like_DNA-bd_sf"/>
</dbReference>
<dbReference type="Pfam" id="PF14277">
    <property type="entry name" value="DUF4364"/>
    <property type="match status" value="1"/>
</dbReference>
<dbReference type="EMBL" id="WSFT01000044">
    <property type="protein sequence ID" value="MBS4539233.1"/>
    <property type="molecule type" value="Genomic_DNA"/>
</dbReference>
<evidence type="ECO:0000313" key="1">
    <source>
        <dbReference type="EMBL" id="MBS4539233.1"/>
    </source>
</evidence>
<dbReference type="InterPro" id="IPR025374">
    <property type="entry name" value="DUF4364"/>
</dbReference>
<evidence type="ECO:0000313" key="2">
    <source>
        <dbReference type="Proteomes" id="UP000724672"/>
    </source>
</evidence>
<dbReference type="RefSeq" id="WP_203367155.1">
    <property type="nucleotide sequence ID" value="NZ_WSFT01000044.1"/>
</dbReference>
<dbReference type="AlphaFoldDB" id="A0A942UV99"/>
<comment type="caution">
    <text evidence="1">The sequence shown here is derived from an EMBL/GenBank/DDBJ whole genome shotgun (WGS) entry which is preliminary data.</text>
</comment>
<proteinExistence type="predicted"/>
<dbReference type="InterPro" id="IPR036390">
    <property type="entry name" value="WH_DNA-bd_sf"/>
</dbReference>
<dbReference type="Proteomes" id="UP000724672">
    <property type="component" value="Unassembled WGS sequence"/>
</dbReference>
<sequence>MFIENSNELAQNKLILIYIFDKVDYPMTNSEITQFVLENNHMNYFVVQQYLSELVDSEFLSIVTKDGNEYYNITSKGREVLNYFSERIPNDTKNIIQEKYLIKQKEKIKETQILGNYYKKNESEFIVNLKVIENEITLFNLSLNVVSKKQAKMICNNWKENPENIYKQFIDLLTEDKN</sequence>
<protein>
    <submittedName>
        <fullName evidence="1">DUF4364 family protein</fullName>
    </submittedName>
</protein>
<dbReference type="Gene3D" id="1.10.10.10">
    <property type="entry name" value="Winged helix-like DNA-binding domain superfamily/Winged helix DNA-binding domain"/>
    <property type="match status" value="1"/>
</dbReference>
<organism evidence="1 2">
    <name type="scientific">Anaeromonas frigoriresistens</name>
    <dbReference type="NCBI Taxonomy" id="2683708"/>
    <lineage>
        <taxon>Bacteria</taxon>
        <taxon>Bacillati</taxon>
        <taxon>Bacillota</taxon>
        <taxon>Tissierellia</taxon>
        <taxon>Tissierellales</taxon>
        <taxon>Thermohalobacteraceae</taxon>
        <taxon>Anaeromonas</taxon>
    </lineage>
</organism>
<gene>
    <name evidence="1" type="ORF">GOQ27_12225</name>
</gene>
<dbReference type="SUPFAM" id="SSF46785">
    <property type="entry name" value="Winged helix' DNA-binding domain"/>
    <property type="match status" value="1"/>
</dbReference>
<accession>A0A942UV99</accession>
<reference evidence="1" key="1">
    <citation type="submission" date="2019-12" db="EMBL/GenBank/DDBJ databases">
        <title>Clostridiaceae gen. nov. sp. nov., isolated from sediment in Xinjiang, China.</title>
        <authorList>
            <person name="Zhang R."/>
        </authorList>
    </citation>
    <scope>NUCLEOTIDE SEQUENCE</scope>
    <source>
        <strain evidence="1">D2Q-11</strain>
    </source>
</reference>
<name>A0A942UV99_9FIRM</name>